<keyword evidence="10" id="KW-0624">Polysaccharide degradation</keyword>
<feature type="domain" description="GH18" evidence="13">
    <location>
        <begin position="36"/>
        <end position="402"/>
    </location>
</feature>
<dbReference type="SUPFAM" id="SSF51445">
    <property type="entry name" value="(Trans)glycosidases"/>
    <property type="match status" value="1"/>
</dbReference>
<dbReference type="Gene3D" id="3.20.20.80">
    <property type="entry name" value="Glycosidases"/>
    <property type="match status" value="1"/>
</dbReference>
<dbReference type="PANTHER" id="PTHR11177:SF317">
    <property type="entry name" value="CHITINASE 12-RELATED"/>
    <property type="match status" value="1"/>
</dbReference>
<dbReference type="PROSITE" id="PS51910">
    <property type="entry name" value="GH18_2"/>
    <property type="match status" value="1"/>
</dbReference>
<dbReference type="GO" id="GO:0008061">
    <property type="term" value="F:chitin binding"/>
    <property type="evidence" value="ECO:0007669"/>
    <property type="project" value="InterPro"/>
</dbReference>
<evidence type="ECO:0000256" key="2">
    <source>
        <dbReference type="ARBA" id="ARBA00004613"/>
    </source>
</evidence>
<evidence type="ECO:0000313" key="14">
    <source>
        <dbReference type="EMBL" id="CRG86065.1"/>
    </source>
</evidence>
<comment type="catalytic activity">
    <reaction evidence="1">
        <text>Random endo-hydrolysis of N-acetyl-beta-D-glucosaminide (1-&gt;4)-beta-linkages in chitin and chitodextrins.</text>
        <dbReference type="EC" id="3.2.1.14"/>
    </reaction>
</comment>
<dbReference type="CDD" id="cd06548">
    <property type="entry name" value="GH18_chitinase"/>
    <property type="match status" value="1"/>
</dbReference>
<accession>A0A0U1LS14</accession>
<evidence type="ECO:0000256" key="12">
    <source>
        <dbReference type="SAM" id="SignalP"/>
    </source>
</evidence>
<dbReference type="AlphaFoldDB" id="A0A0U1LS14"/>
<dbReference type="PROSITE" id="PS01095">
    <property type="entry name" value="GH18_1"/>
    <property type="match status" value="1"/>
</dbReference>
<organism evidence="14 15">
    <name type="scientific">Talaromyces islandicus</name>
    <name type="common">Penicillium islandicum</name>
    <dbReference type="NCBI Taxonomy" id="28573"/>
    <lineage>
        <taxon>Eukaryota</taxon>
        <taxon>Fungi</taxon>
        <taxon>Dikarya</taxon>
        <taxon>Ascomycota</taxon>
        <taxon>Pezizomycotina</taxon>
        <taxon>Eurotiomycetes</taxon>
        <taxon>Eurotiomycetidae</taxon>
        <taxon>Eurotiales</taxon>
        <taxon>Trichocomaceae</taxon>
        <taxon>Talaromyces</taxon>
        <taxon>Talaromyces sect. Islandici</taxon>
    </lineage>
</organism>
<dbReference type="FunFam" id="3.10.50.10:FF:000005">
    <property type="entry name" value="Endochitinase B1"/>
    <property type="match status" value="1"/>
</dbReference>
<dbReference type="OrthoDB" id="76388at2759"/>
<evidence type="ECO:0000256" key="6">
    <source>
        <dbReference type="ARBA" id="ARBA00022801"/>
    </source>
</evidence>
<keyword evidence="7" id="KW-0146">Chitin degradation</keyword>
<evidence type="ECO:0000256" key="9">
    <source>
        <dbReference type="ARBA" id="ARBA00023295"/>
    </source>
</evidence>
<dbReference type="EC" id="3.2.1.14" evidence="4"/>
<dbReference type="InterPro" id="IPR001223">
    <property type="entry name" value="Glyco_hydro18_cat"/>
</dbReference>
<dbReference type="InterPro" id="IPR050314">
    <property type="entry name" value="Glycosyl_Hydrlase_18"/>
</dbReference>
<keyword evidence="5" id="KW-0964">Secreted</keyword>
<keyword evidence="6 11" id="KW-0378">Hydrolase</keyword>
<evidence type="ECO:0000256" key="5">
    <source>
        <dbReference type="ARBA" id="ARBA00022525"/>
    </source>
</evidence>
<dbReference type="GO" id="GO:0005576">
    <property type="term" value="C:extracellular region"/>
    <property type="evidence" value="ECO:0007669"/>
    <property type="project" value="UniProtKB-SubCell"/>
</dbReference>
<evidence type="ECO:0000256" key="11">
    <source>
        <dbReference type="RuleBase" id="RU000489"/>
    </source>
</evidence>
<dbReference type="EMBL" id="CVMT01000002">
    <property type="protein sequence ID" value="CRG86065.1"/>
    <property type="molecule type" value="Genomic_DNA"/>
</dbReference>
<dbReference type="OMA" id="QTQNHIN"/>
<evidence type="ECO:0000256" key="7">
    <source>
        <dbReference type="ARBA" id="ARBA00023024"/>
    </source>
</evidence>
<dbReference type="PANTHER" id="PTHR11177">
    <property type="entry name" value="CHITINASE"/>
    <property type="match status" value="1"/>
</dbReference>
<keyword evidence="9 11" id="KW-0326">Glycosidase</keyword>
<name>A0A0U1LS14_TALIS</name>
<sequence length="427" mass="46595">MHFSTLSLFLGLVSSLANAAALTPAQSDVEKRAGNYRSVAYFVDWAIYGRNFHIQNLTNIAPSLTHVLYSFADVHSDTGEVFLTDTWADLQKHYDGDSWSDTGNNAYGCIKQLYLLKKANRNLKSLLSIGGWTYSPHFSTATASATTRSAFVNSSVGFVRDLGLDGIDIDWEYPTNSTEADNFVSLLKELRQALDDYAAQYTPGQHYLISAAVPAGPSNYEKLHISDMDKYLDMWNLMAYDYSGSWDTIAGMDANLYNSTQYPGSTPFNTDQAISYYIANGATAGKINLGIPLYGRSFTNTDGPGTNFTGVGSGSWEDGVWDYKALPQSGASIHYDNSSVSAWSYDSSQRIMISYDTPTIVQAKGDYIVSKGLGGGMYWESSSDKTGSESLISTLVNKLGGTGALEQVQNELSYPASQYDNVKNGMA</sequence>
<evidence type="ECO:0000259" key="13">
    <source>
        <dbReference type="PROSITE" id="PS51910"/>
    </source>
</evidence>
<dbReference type="InterPro" id="IPR001579">
    <property type="entry name" value="Glyco_hydro_18_chit_AS"/>
</dbReference>
<proteinExistence type="inferred from homology"/>
<evidence type="ECO:0000256" key="4">
    <source>
        <dbReference type="ARBA" id="ARBA00012729"/>
    </source>
</evidence>
<evidence type="ECO:0000256" key="8">
    <source>
        <dbReference type="ARBA" id="ARBA00023277"/>
    </source>
</evidence>
<dbReference type="FunFam" id="3.20.20.80:FF:000075">
    <property type="entry name" value="Sporulation-specific chitinase"/>
    <property type="match status" value="1"/>
</dbReference>
<evidence type="ECO:0000256" key="1">
    <source>
        <dbReference type="ARBA" id="ARBA00000822"/>
    </source>
</evidence>
<evidence type="ECO:0000256" key="10">
    <source>
        <dbReference type="ARBA" id="ARBA00023326"/>
    </source>
</evidence>
<dbReference type="GO" id="GO:0008843">
    <property type="term" value="F:endochitinase activity"/>
    <property type="evidence" value="ECO:0007669"/>
    <property type="project" value="UniProtKB-EC"/>
</dbReference>
<protein>
    <recommendedName>
        <fullName evidence="4">chitinase</fullName>
        <ecNumber evidence="4">3.2.1.14</ecNumber>
    </recommendedName>
</protein>
<keyword evidence="12" id="KW-0732">Signal</keyword>
<dbReference type="Proteomes" id="UP000054383">
    <property type="component" value="Unassembled WGS sequence"/>
</dbReference>
<dbReference type="STRING" id="28573.A0A0U1LS14"/>
<keyword evidence="15" id="KW-1185">Reference proteome</keyword>
<evidence type="ECO:0000313" key="15">
    <source>
        <dbReference type="Proteomes" id="UP000054383"/>
    </source>
</evidence>
<dbReference type="InterPro" id="IPR029070">
    <property type="entry name" value="Chitinase_insertion_sf"/>
</dbReference>
<dbReference type="SUPFAM" id="SSF54556">
    <property type="entry name" value="Chitinase insertion domain"/>
    <property type="match status" value="1"/>
</dbReference>
<reference evidence="14 15" key="1">
    <citation type="submission" date="2015-04" db="EMBL/GenBank/DDBJ databases">
        <authorList>
            <person name="Syromyatnikov M.Y."/>
            <person name="Popov V.N."/>
        </authorList>
    </citation>
    <scope>NUCLEOTIDE SEQUENCE [LARGE SCALE GENOMIC DNA]</scope>
    <source>
        <strain evidence="14">WF-38-12</strain>
    </source>
</reference>
<keyword evidence="8" id="KW-0119">Carbohydrate metabolism</keyword>
<feature type="chain" id="PRO_5006711199" description="chitinase" evidence="12">
    <location>
        <begin position="20"/>
        <end position="427"/>
    </location>
</feature>
<dbReference type="GO" id="GO:0000272">
    <property type="term" value="P:polysaccharide catabolic process"/>
    <property type="evidence" value="ECO:0007669"/>
    <property type="project" value="UniProtKB-KW"/>
</dbReference>
<feature type="signal peptide" evidence="12">
    <location>
        <begin position="1"/>
        <end position="19"/>
    </location>
</feature>
<dbReference type="GO" id="GO:0006032">
    <property type="term" value="P:chitin catabolic process"/>
    <property type="evidence" value="ECO:0007669"/>
    <property type="project" value="UniProtKB-KW"/>
</dbReference>
<dbReference type="InterPro" id="IPR017853">
    <property type="entry name" value="GH"/>
</dbReference>
<evidence type="ECO:0000256" key="3">
    <source>
        <dbReference type="ARBA" id="ARBA00008682"/>
    </source>
</evidence>
<dbReference type="Pfam" id="PF00704">
    <property type="entry name" value="Glyco_hydro_18"/>
    <property type="match status" value="1"/>
</dbReference>
<dbReference type="SMART" id="SM00636">
    <property type="entry name" value="Glyco_18"/>
    <property type="match status" value="1"/>
</dbReference>
<gene>
    <name evidence="14" type="ORF">PISL3812_03068</name>
</gene>
<comment type="similarity">
    <text evidence="3">Belongs to the glycosyl hydrolase 18 family. Chitinase class V subfamily.</text>
</comment>
<comment type="subcellular location">
    <subcellularLocation>
        <location evidence="2">Secreted</location>
    </subcellularLocation>
</comment>
<dbReference type="InterPro" id="IPR011583">
    <property type="entry name" value="Chitinase_II/V-like_cat"/>
</dbReference>
<dbReference type="Gene3D" id="3.10.50.10">
    <property type="match status" value="1"/>
</dbReference>